<keyword evidence="2" id="KW-1185">Reference proteome</keyword>
<dbReference type="Proteomes" id="UP000662185">
    <property type="component" value="Unassembled WGS sequence"/>
</dbReference>
<reference evidence="2" key="1">
    <citation type="journal article" date="2020" name="ISME J.">
        <title>Comparative genomics reveals insights into cyanobacterial evolution and habitat adaptation.</title>
        <authorList>
            <person name="Chen M.Y."/>
            <person name="Teng W.K."/>
            <person name="Zhao L."/>
            <person name="Hu C.X."/>
            <person name="Zhou Y.K."/>
            <person name="Han B.P."/>
            <person name="Song L.R."/>
            <person name="Shu W.S."/>
        </authorList>
    </citation>
    <scope>NUCLEOTIDE SEQUENCE [LARGE SCALE GENOMIC DNA]</scope>
    <source>
        <strain evidence="2">FACHB-251</strain>
    </source>
</reference>
<dbReference type="RefSeq" id="WP_190564956.1">
    <property type="nucleotide sequence ID" value="NZ_JACJQU010000032.1"/>
</dbReference>
<evidence type="ECO:0000313" key="1">
    <source>
        <dbReference type="EMBL" id="MBD2296838.1"/>
    </source>
</evidence>
<protein>
    <submittedName>
        <fullName evidence="1">Uncharacterized protein</fullName>
    </submittedName>
</protein>
<evidence type="ECO:0000313" key="2">
    <source>
        <dbReference type="Proteomes" id="UP000662185"/>
    </source>
</evidence>
<dbReference type="AlphaFoldDB" id="A0A926WLG9"/>
<comment type="caution">
    <text evidence="1">The sequence shown here is derived from an EMBL/GenBank/DDBJ whole genome shotgun (WGS) entry which is preliminary data.</text>
</comment>
<name>A0A926WLG9_9NOST</name>
<sequence length="64" mass="7263">MIGQPKFREMVTEDIPSLFDVRIATWHNDQGHNELAKLGITHAVNSKILVAKMPIDGLLVFSYR</sequence>
<dbReference type="EMBL" id="JACJQU010000032">
    <property type="protein sequence ID" value="MBD2296838.1"/>
    <property type="molecule type" value="Genomic_DNA"/>
</dbReference>
<proteinExistence type="predicted"/>
<gene>
    <name evidence="1" type="ORF">H6G06_26015</name>
</gene>
<accession>A0A926WLG9</accession>
<organism evidence="1 2">
    <name type="scientific">Anabaena sphaerica FACHB-251</name>
    <dbReference type="NCBI Taxonomy" id="2692883"/>
    <lineage>
        <taxon>Bacteria</taxon>
        <taxon>Bacillati</taxon>
        <taxon>Cyanobacteriota</taxon>
        <taxon>Cyanophyceae</taxon>
        <taxon>Nostocales</taxon>
        <taxon>Nostocaceae</taxon>
        <taxon>Anabaena</taxon>
    </lineage>
</organism>